<dbReference type="Proteomes" id="UP000004310">
    <property type="component" value="Unassembled WGS sequence"/>
</dbReference>
<dbReference type="Gene3D" id="3.40.50.300">
    <property type="entry name" value="P-loop containing nucleotide triphosphate hydrolases"/>
    <property type="match status" value="1"/>
</dbReference>
<dbReference type="InterPro" id="IPR009744">
    <property type="entry name" value="VirC1"/>
</dbReference>
<dbReference type="EMBL" id="AATP01000012">
    <property type="protein sequence ID" value="EAU39834.1"/>
    <property type="molecule type" value="Genomic_DNA"/>
</dbReference>
<keyword evidence="2" id="KW-1185">Reference proteome</keyword>
<comment type="caution">
    <text evidence="1">The sequence shown here is derived from an EMBL/GenBank/DDBJ whole genome shotgun (WGS) entry which is preliminary data.</text>
</comment>
<protein>
    <submittedName>
        <fullName evidence="1">Possible partition parA like-protein</fullName>
    </submittedName>
</protein>
<organism evidence="1 2">
    <name type="scientific">Fulvimarina pelagi HTCC2506</name>
    <dbReference type="NCBI Taxonomy" id="314231"/>
    <lineage>
        <taxon>Bacteria</taxon>
        <taxon>Pseudomonadati</taxon>
        <taxon>Pseudomonadota</taxon>
        <taxon>Alphaproteobacteria</taxon>
        <taxon>Hyphomicrobiales</taxon>
        <taxon>Aurantimonadaceae</taxon>
        <taxon>Fulvimarina</taxon>
    </lineage>
</organism>
<dbReference type="Pfam" id="PF07015">
    <property type="entry name" value="VirC1"/>
    <property type="match status" value="1"/>
</dbReference>
<dbReference type="InterPro" id="IPR050678">
    <property type="entry name" value="DNA_Partitioning_ATPase"/>
</dbReference>
<dbReference type="InterPro" id="IPR027417">
    <property type="entry name" value="P-loop_NTPase"/>
</dbReference>
<dbReference type="STRING" id="217511.GCA_001463845_03260"/>
<sequence length="236" mass="26621">MKEIAMKVITTLARKGGCGKTSLIRALTSAALSNNQRCLVLDADPQLSFVRWANRLEIYRDDLTVQPIFAVEDLDSVLDAAHDSGTVDTVFIDTKGEAGPWADYVVEQSDHIVCPMVPTETDLDITADTFNYYCEARKRTEDPDGLPTFSVVLTRMPARPKKSQVLAARKAYERFPILDEMFLERSQHWDVDREGLLNELAETRESSPNPLMRPHARLYRDALHEAQTILKQLEAA</sequence>
<dbReference type="PANTHER" id="PTHR13696:SF96">
    <property type="entry name" value="COBQ_COBB_MIND_PARA NUCLEOTIDE BINDING DOMAIN-CONTAINING PROTEIN"/>
    <property type="match status" value="1"/>
</dbReference>
<accession>Q0FXP9</accession>
<gene>
    <name evidence="1" type="ORF">FP2506_00430</name>
</gene>
<proteinExistence type="predicted"/>
<dbReference type="PIRSF" id="PIRSF009320">
    <property type="entry name" value="Nuc_binding_HP_1000"/>
    <property type="match status" value="1"/>
</dbReference>
<dbReference type="eggNOG" id="COG1192">
    <property type="taxonomic scope" value="Bacteria"/>
</dbReference>
<dbReference type="AlphaFoldDB" id="Q0FXP9"/>
<name>Q0FXP9_9HYPH</name>
<evidence type="ECO:0000313" key="2">
    <source>
        <dbReference type="Proteomes" id="UP000004310"/>
    </source>
</evidence>
<dbReference type="SUPFAM" id="SSF52540">
    <property type="entry name" value="P-loop containing nucleoside triphosphate hydrolases"/>
    <property type="match status" value="1"/>
</dbReference>
<reference evidence="1 2" key="1">
    <citation type="journal article" date="2010" name="J. Bacteriol.">
        <title>Genome sequence of Fulvimarina pelagi HTCC2506T, a Mn(II)-oxidizing alphaproteobacterium possessing an aerobic anoxygenic photosynthetic gene cluster and Xanthorhodopsin.</title>
        <authorList>
            <person name="Kang I."/>
            <person name="Oh H.M."/>
            <person name="Lim S.I."/>
            <person name="Ferriera S."/>
            <person name="Giovannoni S.J."/>
            <person name="Cho J.C."/>
        </authorList>
    </citation>
    <scope>NUCLEOTIDE SEQUENCE [LARGE SCALE GENOMIC DNA]</scope>
    <source>
        <strain evidence="1 2">HTCC2506</strain>
    </source>
</reference>
<dbReference type="HOGENOM" id="CLU_1160199_0_0_5"/>
<dbReference type="PANTHER" id="PTHR13696">
    <property type="entry name" value="P-LOOP CONTAINING NUCLEOSIDE TRIPHOSPHATE HYDROLASE"/>
    <property type="match status" value="1"/>
</dbReference>
<dbReference type="CDD" id="cd02042">
    <property type="entry name" value="ParAB_family"/>
    <property type="match status" value="1"/>
</dbReference>
<evidence type="ECO:0000313" key="1">
    <source>
        <dbReference type="EMBL" id="EAU39834.1"/>
    </source>
</evidence>